<dbReference type="RefSeq" id="WP_153831995.1">
    <property type="nucleotide sequence ID" value="NZ_WJQT01000004.1"/>
</dbReference>
<keyword evidence="3" id="KW-1133">Transmembrane helix</keyword>
<name>A0A844CGS1_9LACT</name>
<accession>A0A844CGS1</accession>
<feature type="domain" description="Glycosyltransferase 2-like" evidence="4">
    <location>
        <begin position="7"/>
        <end position="129"/>
    </location>
</feature>
<dbReference type="CDD" id="cd00761">
    <property type="entry name" value="Glyco_tranf_GTA_type"/>
    <property type="match status" value="1"/>
</dbReference>
<evidence type="ECO:0000313" key="5">
    <source>
        <dbReference type="EMBL" id="MRJ46915.1"/>
    </source>
</evidence>
<proteinExistence type="predicted"/>
<keyword evidence="3" id="KW-0812">Transmembrane</keyword>
<dbReference type="SUPFAM" id="SSF53448">
    <property type="entry name" value="Nucleotide-diphospho-sugar transferases"/>
    <property type="match status" value="1"/>
</dbReference>
<evidence type="ECO:0000256" key="1">
    <source>
        <dbReference type="ARBA" id="ARBA00022676"/>
    </source>
</evidence>
<dbReference type="Gene3D" id="3.90.550.10">
    <property type="entry name" value="Spore Coat Polysaccharide Biosynthesis Protein SpsA, Chain A"/>
    <property type="match status" value="1"/>
</dbReference>
<protein>
    <submittedName>
        <fullName evidence="5">Glycosyltransferase</fullName>
    </submittedName>
</protein>
<feature type="transmembrane region" description="Helical" evidence="3">
    <location>
        <begin position="300"/>
        <end position="320"/>
    </location>
</feature>
<sequence>MNKIDLSIIIPVFNTQDYISDCLKSIMDASLENVEIIIIDDGSTDNSREIINEFSKNDKNILYYFQENKGQGAARNRALKLAKGDYVYFMDSDDILNPNKFKEVFAIIKDEKLDAIFFDAESFVDSEESNMDDFKNKFDYTRKHSHGYFSSGEKLFNSLSKEKKVFAPPWLYIIDRNVLLQNELRFPTKIKYEDEVFTMSLFFHLNTCRHENKVVFRRRIRANSTMTSKITIKSFEDMVKVFELLTLKFEDINFETSDAKIFYKKKLRNTYLTCLGLYHEINDVEGHDIYSNLKLIANKYSYFGLIGLFATLNYSVFKAFQKSALFFRKFISDIHR</sequence>
<keyword evidence="2 5" id="KW-0808">Transferase</keyword>
<evidence type="ECO:0000313" key="6">
    <source>
        <dbReference type="Proteomes" id="UP000440066"/>
    </source>
</evidence>
<dbReference type="Pfam" id="PF00535">
    <property type="entry name" value="Glycos_transf_2"/>
    <property type="match status" value="1"/>
</dbReference>
<evidence type="ECO:0000256" key="3">
    <source>
        <dbReference type="SAM" id="Phobius"/>
    </source>
</evidence>
<dbReference type="InterPro" id="IPR001173">
    <property type="entry name" value="Glyco_trans_2-like"/>
</dbReference>
<dbReference type="AlphaFoldDB" id="A0A844CGS1"/>
<organism evidence="5 6">
    <name type="scientific">Fundicoccus ignavus</name>
    <dbReference type="NCBI Taxonomy" id="2664442"/>
    <lineage>
        <taxon>Bacteria</taxon>
        <taxon>Bacillati</taxon>
        <taxon>Bacillota</taxon>
        <taxon>Bacilli</taxon>
        <taxon>Lactobacillales</taxon>
        <taxon>Aerococcaceae</taxon>
        <taxon>Fundicoccus</taxon>
    </lineage>
</organism>
<reference evidence="5 6" key="1">
    <citation type="submission" date="2019-11" db="EMBL/GenBank/DDBJ databases">
        <title>Characterisation of Fundicoccus ignavus gen. nov. sp. nov., a novel genus of the family Aerococcaceae from bulk tank milk.</title>
        <authorList>
            <person name="Siebert A."/>
            <person name="Huptas C."/>
            <person name="Wenning M."/>
            <person name="Scherer S."/>
            <person name="Doll E.V."/>
        </authorList>
    </citation>
    <scope>NUCLEOTIDE SEQUENCE [LARGE SCALE GENOMIC DNA]</scope>
    <source>
        <strain evidence="5 6">DSM 109652</strain>
    </source>
</reference>
<gene>
    <name evidence="5" type="ORF">GF867_04935</name>
</gene>
<dbReference type="EMBL" id="WJQT01000004">
    <property type="protein sequence ID" value="MRJ46915.1"/>
    <property type="molecule type" value="Genomic_DNA"/>
</dbReference>
<dbReference type="InterPro" id="IPR029044">
    <property type="entry name" value="Nucleotide-diphossugar_trans"/>
</dbReference>
<dbReference type="GO" id="GO:0016757">
    <property type="term" value="F:glycosyltransferase activity"/>
    <property type="evidence" value="ECO:0007669"/>
    <property type="project" value="UniProtKB-KW"/>
</dbReference>
<dbReference type="Proteomes" id="UP000440066">
    <property type="component" value="Unassembled WGS sequence"/>
</dbReference>
<evidence type="ECO:0000256" key="2">
    <source>
        <dbReference type="ARBA" id="ARBA00022679"/>
    </source>
</evidence>
<dbReference type="PANTHER" id="PTHR22916">
    <property type="entry name" value="GLYCOSYLTRANSFERASE"/>
    <property type="match status" value="1"/>
</dbReference>
<keyword evidence="3" id="KW-0472">Membrane</keyword>
<comment type="caution">
    <text evidence="5">The sequence shown here is derived from an EMBL/GenBank/DDBJ whole genome shotgun (WGS) entry which is preliminary data.</text>
</comment>
<keyword evidence="1" id="KW-0328">Glycosyltransferase</keyword>
<evidence type="ECO:0000259" key="4">
    <source>
        <dbReference type="Pfam" id="PF00535"/>
    </source>
</evidence>
<dbReference type="PANTHER" id="PTHR22916:SF51">
    <property type="entry name" value="GLYCOSYLTRANSFERASE EPSH-RELATED"/>
    <property type="match status" value="1"/>
</dbReference>